<sequence length="264" mass="28990">MFVDDAALHASLAESDLSHSLRGELAALARPAARLLSEPGAPTGLGQSRFGGHPDLPTDVEWPLHPGTGAPLPFLAQINLADVVGLTDLDLPETGHLLFFYDSVEQPWGYRLADREGFRLLHVPDGDLAPQEGPDSLPPHRLTAAPGVSVPSESSQALDWSEEDDAYLDWSDSTPDPTENHQLGGWPTVIQEDDMEAKASVLTRGEEYRHGMEAEGDWVLLAQFASSEDGEWSWGDDGCLYVWMRREDIRDGAWENAHLILQCF</sequence>
<dbReference type="Pfam" id="PF09234">
    <property type="entry name" value="DUF1963"/>
    <property type="match status" value="1"/>
</dbReference>
<gene>
    <name evidence="2" type="ORF">GX859_11895</name>
</gene>
<dbReference type="InterPro" id="IPR035948">
    <property type="entry name" value="YwqG-like_sf"/>
</dbReference>
<protein>
    <submittedName>
        <fullName evidence="2">DUF1963 domain-containing protein</fullName>
    </submittedName>
</protein>
<proteinExistence type="predicted"/>
<organism evidence="2 3">
    <name type="scientific">Corynebacterium humireducens</name>
    <dbReference type="NCBI Taxonomy" id="1223514"/>
    <lineage>
        <taxon>Bacteria</taxon>
        <taxon>Bacillati</taxon>
        <taxon>Actinomycetota</taxon>
        <taxon>Actinomycetes</taxon>
        <taxon>Mycobacteriales</taxon>
        <taxon>Corynebacteriaceae</taxon>
        <taxon>Corynebacterium</taxon>
    </lineage>
</organism>
<evidence type="ECO:0000256" key="1">
    <source>
        <dbReference type="SAM" id="MobiDB-lite"/>
    </source>
</evidence>
<accession>A0A7X6PPY2</accession>
<feature type="region of interest" description="Disordered" evidence="1">
    <location>
        <begin position="126"/>
        <end position="158"/>
    </location>
</feature>
<dbReference type="Proteomes" id="UP000557899">
    <property type="component" value="Unassembled WGS sequence"/>
</dbReference>
<evidence type="ECO:0000313" key="3">
    <source>
        <dbReference type="Proteomes" id="UP000557899"/>
    </source>
</evidence>
<name>A0A7X6PPY2_9CORY</name>
<comment type="caution">
    <text evidence="2">The sequence shown here is derived from an EMBL/GenBank/DDBJ whole genome shotgun (WGS) entry which is preliminary data.</text>
</comment>
<evidence type="ECO:0000313" key="2">
    <source>
        <dbReference type="EMBL" id="NLA56967.1"/>
    </source>
</evidence>
<dbReference type="InterPro" id="IPR015315">
    <property type="entry name" value="DUF1963"/>
</dbReference>
<reference evidence="2 3" key="1">
    <citation type="journal article" date="2020" name="Biotechnol. Biofuels">
        <title>New insights from the biogas microbiome by comprehensive genome-resolved metagenomics of nearly 1600 species originating from multiple anaerobic digesters.</title>
        <authorList>
            <person name="Campanaro S."/>
            <person name="Treu L."/>
            <person name="Rodriguez-R L.M."/>
            <person name="Kovalovszki A."/>
            <person name="Ziels R.M."/>
            <person name="Maus I."/>
            <person name="Zhu X."/>
            <person name="Kougias P.G."/>
            <person name="Basile A."/>
            <person name="Luo G."/>
            <person name="Schluter A."/>
            <person name="Konstantinidis K.T."/>
            <person name="Angelidaki I."/>
        </authorList>
    </citation>
    <scope>NUCLEOTIDE SEQUENCE [LARGE SCALE GENOMIC DNA]</scope>
    <source>
        <strain evidence="2">AS15tlH2ME_198</strain>
    </source>
</reference>
<dbReference type="EMBL" id="JAAZHI010000236">
    <property type="protein sequence ID" value="NLA56967.1"/>
    <property type="molecule type" value="Genomic_DNA"/>
</dbReference>
<dbReference type="PANTHER" id="PTHR36436:SF6">
    <property type="entry name" value="SLL5081 PROTEIN"/>
    <property type="match status" value="1"/>
</dbReference>
<dbReference type="SUPFAM" id="SSF103032">
    <property type="entry name" value="Hypothetical protein YwqG"/>
    <property type="match status" value="1"/>
</dbReference>
<dbReference type="PANTHER" id="PTHR36436">
    <property type="entry name" value="SLL5081 PROTEIN"/>
    <property type="match status" value="1"/>
</dbReference>
<dbReference type="Gene3D" id="2.30.320.10">
    <property type="entry name" value="YwqG-like"/>
    <property type="match status" value="1"/>
</dbReference>
<dbReference type="AlphaFoldDB" id="A0A7X6PPY2"/>